<protein>
    <recommendedName>
        <fullName evidence="4">Oligosaccharide repeat unit polymerase</fullName>
    </recommendedName>
</protein>
<name>A0A1I6MVJ5_9RHOB</name>
<proteinExistence type="predicted"/>
<keyword evidence="1" id="KW-0812">Transmembrane</keyword>
<evidence type="ECO:0000256" key="1">
    <source>
        <dbReference type="SAM" id="Phobius"/>
    </source>
</evidence>
<feature type="transmembrane region" description="Helical" evidence="1">
    <location>
        <begin position="248"/>
        <end position="269"/>
    </location>
</feature>
<dbReference type="STRING" id="1123755.SAMN05444714_2330"/>
<keyword evidence="1" id="KW-0472">Membrane</keyword>
<sequence>MTTSLFVAVSSYLLLGMFALLAWSGRRLLELAVLCVPLIYCGYFVLSILVFSFGEDMPFDYFSRNMLDVYGFVLTMICFHFFAVLAAMRFVDLLDNRSYVAVDVNYFRKLDIGITGFLFCISPAFFVFLAVPNSDLWERPAFIYISASNHWMRFADLLLFLSAVLTPFIRRNGFKFLCLFVVTTSFLAVGSRSAIVMLIVFAAVEMLVLRRHRSWVPIAIGLLAFWLLGAILYLRIVNSGGILPVFQAAFFSDFSAVSHMVLYGTNYIFNLSFVLNGELLETVAAEAKWFYYSIIPVPSVLYDLTAEFNSTHRFRANIPYPGFGYAISYMGPFLYIGAVFLSSFGFLLARKYLSTRRDIFEAILCFSFFAFPFLIQLQYNLRTGTRLIYVFAAVYFIVAILRRIRLRQLA</sequence>
<feature type="transmembrane region" description="Helical" evidence="1">
    <location>
        <begin position="31"/>
        <end position="54"/>
    </location>
</feature>
<gene>
    <name evidence="2" type="ORF">SAMN05444714_2330</name>
</gene>
<feature type="transmembrane region" description="Helical" evidence="1">
    <location>
        <begin position="359"/>
        <end position="381"/>
    </location>
</feature>
<feature type="transmembrane region" description="Helical" evidence="1">
    <location>
        <begin position="215"/>
        <end position="236"/>
    </location>
</feature>
<feature type="transmembrane region" description="Helical" evidence="1">
    <location>
        <begin position="323"/>
        <end position="347"/>
    </location>
</feature>
<dbReference type="EMBL" id="FOZM01000002">
    <property type="protein sequence ID" value="SFS19745.1"/>
    <property type="molecule type" value="Genomic_DNA"/>
</dbReference>
<evidence type="ECO:0000313" key="2">
    <source>
        <dbReference type="EMBL" id="SFS19745.1"/>
    </source>
</evidence>
<keyword evidence="3" id="KW-1185">Reference proteome</keyword>
<feature type="transmembrane region" description="Helical" evidence="1">
    <location>
        <begin position="6"/>
        <end position="24"/>
    </location>
</feature>
<dbReference type="AlphaFoldDB" id="A0A1I6MVJ5"/>
<feature type="transmembrane region" description="Helical" evidence="1">
    <location>
        <begin position="69"/>
        <end position="91"/>
    </location>
</feature>
<feature type="transmembrane region" description="Helical" evidence="1">
    <location>
        <begin position="387"/>
        <end position="404"/>
    </location>
</feature>
<accession>A0A1I6MVJ5</accession>
<evidence type="ECO:0000313" key="3">
    <source>
        <dbReference type="Proteomes" id="UP000198926"/>
    </source>
</evidence>
<feature type="transmembrane region" description="Helical" evidence="1">
    <location>
        <begin position="176"/>
        <end position="203"/>
    </location>
</feature>
<evidence type="ECO:0008006" key="4">
    <source>
        <dbReference type="Google" id="ProtNLM"/>
    </source>
</evidence>
<reference evidence="2 3" key="1">
    <citation type="submission" date="2016-10" db="EMBL/GenBank/DDBJ databases">
        <authorList>
            <person name="de Groot N.N."/>
        </authorList>
    </citation>
    <scope>NUCLEOTIDE SEQUENCE [LARGE SCALE GENOMIC DNA]</scope>
    <source>
        <strain evidence="2 3">DSM 29433</strain>
    </source>
</reference>
<feature type="transmembrane region" description="Helical" evidence="1">
    <location>
        <begin position="112"/>
        <end position="131"/>
    </location>
</feature>
<dbReference type="Proteomes" id="UP000198926">
    <property type="component" value="Unassembled WGS sequence"/>
</dbReference>
<organism evidence="2 3">
    <name type="scientific">Yoonia litorea</name>
    <dbReference type="NCBI Taxonomy" id="1123755"/>
    <lineage>
        <taxon>Bacteria</taxon>
        <taxon>Pseudomonadati</taxon>
        <taxon>Pseudomonadota</taxon>
        <taxon>Alphaproteobacteria</taxon>
        <taxon>Rhodobacterales</taxon>
        <taxon>Paracoccaceae</taxon>
        <taxon>Yoonia</taxon>
    </lineage>
</organism>
<keyword evidence="1" id="KW-1133">Transmembrane helix</keyword>